<sequence>MVALALIISAAIVLLFVIPGQTTEGFEGEFSQAVMPYAAATLILLSSVALLFRSIHSLRVGYAPPTEGEVLEVPADRVFWAVCGLGVAIFVVALIVLDTVGFILGGAALIAAVGLAFNHRKAIWIAVLALLFPSVMALLIRYGLGLVLP</sequence>
<feature type="transmembrane region" description="Helical" evidence="1">
    <location>
        <begin position="35"/>
        <end position="52"/>
    </location>
</feature>
<organism evidence="3 4">
    <name type="scientific">Ruegeria spongiae</name>
    <dbReference type="NCBI Taxonomy" id="2942209"/>
    <lineage>
        <taxon>Bacteria</taxon>
        <taxon>Pseudomonadati</taxon>
        <taxon>Pseudomonadota</taxon>
        <taxon>Alphaproteobacteria</taxon>
        <taxon>Rhodobacterales</taxon>
        <taxon>Roseobacteraceae</taxon>
        <taxon>Ruegeria</taxon>
    </lineage>
</organism>
<accession>A0ABT0Q708</accession>
<keyword evidence="1" id="KW-0812">Transmembrane</keyword>
<feature type="transmembrane region" description="Helical" evidence="1">
    <location>
        <begin position="78"/>
        <end position="96"/>
    </location>
</feature>
<dbReference type="InterPro" id="IPR009936">
    <property type="entry name" value="DUF1468"/>
</dbReference>
<evidence type="ECO:0000256" key="1">
    <source>
        <dbReference type="SAM" id="Phobius"/>
    </source>
</evidence>
<keyword evidence="1" id="KW-0472">Membrane</keyword>
<comment type="caution">
    <text evidence="3">The sequence shown here is derived from an EMBL/GenBank/DDBJ whole genome shotgun (WGS) entry which is preliminary data.</text>
</comment>
<evidence type="ECO:0000313" key="4">
    <source>
        <dbReference type="Proteomes" id="UP001203880"/>
    </source>
</evidence>
<keyword evidence="4" id="KW-1185">Reference proteome</keyword>
<dbReference type="Pfam" id="PF07331">
    <property type="entry name" value="TctB"/>
    <property type="match status" value="1"/>
</dbReference>
<feature type="transmembrane region" description="Helical" evidence="1">
    <location>
        <begin position="123"/>
        <end position="144"/>
    </location>
</feature>
<evidence type="ECO:0000313" key="3">
    <source>
        <dbReference type="EMBL" id="MCL6285600.1"/>
    </source>
</evidence>
<protein>
    <submittedName>
        <fullName evidence="3">Tripartite tricarboxylate transporter TctB family protein</fullName>
    </submittedName>
</protein>
<dbReference type="Proteomes" id="UP001203880">
    <property type="component" value="Unassembled WGS sequence"/>
</dbReference>
<gene>
    <name evidence="3" type="ORF">M3P21_18885</name>
</gene>
<evidence type="ECO:0000259" key="2">
    <source>
        <dbReference type="Pfam" id="PF07331"/>
    </source>
</evidence>
<name>A0ABT0Q708_9RHOB</name>
<keyword evidence="1" id="KW-1133">Transmembrane helix</keyword>
<proteinExistence type="predicted"/>
<dbReference type="RefSeq" id="WP_249712536.1">
    <property type="nucleotide sequence ID" value="NZ_JAMFMB010000032.1"/>
</dbReference>
<reference evidence="3" key="1">
    <citation type="submission" date="2022-05" db="EMBL/GenBank/DDBJ databases">
        <authorList>
            <person name="Park J.-S."/>
        </authorList>
    </citation>
    <scope>NUCLEOTIDE SEQUENCE</scope>
    <source>
        <strain evidence="3">2012CJ41-6</strain>
    </source>
</reference>
<dbReference type="EMBL" id="JAMFMB010000032">
    <property type="protein sequence ID" value="MCL6285600.1"/>
    <property type="molecule type" value="Genomic_DNA"/>
</dbReference>
<feature type="domain" description="DUF1468" evidence="2">
    <location>
        <begin position="4"/>
        <end position="149"/>
    </location>
</feature>
<feature type="transmembrane region" description="Helical" evidence="1">
    <location>
        <begin position="102"/>
        <end position="118"/>
    </location>
</feature>